<dbReference type="GO" id="GO:0004523">
    <property type="term" value="F:RNA-DNA hybrid ribonuclease activity"/>
    <property type="evidence" value="ECO:0007669"/>
    <property type="project" value="InterPro"/>
</dbReference>
<evidence type="ECO:0000313" key="6">
    <source>
        <dbReference type="Proteomes" id="UP000525078"/>
    </source>
</evidence>
<dbReference type="InterPro" id="IPR044730">
    <property type="entry name" value="RNase_H-like_dom_plant"/>
</dbReference>
<sequence length="760" mass="85279">MLSPEKSLPEGLLEKPANAMDELLSQTNKLTVLDEDGWEINEEGDAEVGKLCAIGRLCSNRTMNRSLIKTILGRVWGLPDKDWGVEIKYHSRNSIFLVFSFKSSQDLNRILLKNPWFLSNGTLILDRMNGLPSNWENCLSRIQLSGRILSLPPKSITQKNLERLAGMAGELIEVQKADGYGTWLKVDEKKDTLDIFGKGKLGPYSHPHYGNSPCKNNVISPTASVQLGTASGNVKNSDMLSHGKKAEASNMQFSCVEDMELILNHDTSLLGKSLGWEDGKTNGDMNCMEREGAVNLKRNGDGREELKEKTPAPYSLKSPVPLDPRVVNSIQKTSNPAPFQLFEVPIEYDNIVNNSGIGDSKTKRRKITPRRLKNGGNSKTDTKNSDARMLKKTELQEVLGSILNKHGQRMKSAKRSFKSGYKLRFRDPNIAECSDNSTSRAWWKVVWGSRLTPKMKIFIWRVFHHWIPVKTELTKRGMSMNLTCNRCKSQVEDVCHALWNIPKLHKVWKHFGFLHHFPSSLKQAPDFLMLMKGKLSEEFFIGITWLIWYQRNKCVFQNKDIEDDIWIPWATEMMEIHLASAQTNSHQNISKDTVKWSPPPPGTFMINTDASLIEGQPGCGLGVIIRDHLGALVTATTEFIPGCLSVLLAEAMAIRLALKLAETRLMQNIFIASDSQSVINALKGKTHINTDWGFVIDDCIQASKKLLNLSFIFSLRKCNSVAHCIANWSRLYHATGVWTSAIPDCAAAFLEADMPLGVSL</sequence>
<dbReference type="InterPro" id="IPR012337">
    <property type="entry name" value="RNaseH-like_sf"/>
</dbReference>
<organism evidence="5 6">
    <name type="scientific">Cannabis sativa</name>
    <name type="common">Hemp</name>
    <name type="synonym">Marijuana</name>
    <dbReference type="NCBI Taxonomy" id="3483"/>
    <lineage>
        <taxon>Eukaryota</taxon>
        <taxon>Viridiplantae</taxon>
        <taxon>Streptophyta</taxon>
        <taxon>Embryophyta</taxon>
        <taxon>Tracheophyta</taxon>
        <taxon>Spermatophyta</taxon>
        <taxon>Magnoliopsida</taxon>
        <taxon>eudicotyledons</taxon>
        <taxon>Gunneridae</taxon>
        <taxon>Pentapetalae</taxon>
        <taxon>rosids</taxon>
        <taxon>fabids</taxon>
        <taxon>Rosales</taxon>
        <taxon>Cannabaceae</taxon>
        <taxon>Cannabis</taxon>
    </lineage>
</organism>
<dbReference type="InterPro" id="IPR026960">
    <property type="entry name" value="RVT-Znf"/>
</dbReference>
<dbReference type="InterPro" id="IPR036397">
    <property type="entry name" value="RNaseH_sf"/>
</dbReference>
<feature type="region of interest" description="Disordered" evidence="1">
    <location>
        <begin position="354"/>
        <end position="386"/>
    </location>
</feature>
<dbReference type="GO" id="GO:0003676">
    <property type="term" value="F:nucleic acid binding"/>
    <property type="evidence" value="ECO:0007669"/>
    <property type="project" value="InterPro"/>
</dbReference>
<feature type="domain" description="Reverse transcriptase zinc-binding" evidence="3">
    <location>
        <begin position="435"/>
        <end position="508"/>
    </location>
</feature>
<feature type="compositionally biased region" description="Basic residues" evidence="1">
    <location>
        <begin position="362"/>
        <end position="373"/>
    </location>
</feature>
<dbReference type="EMBL" id="JAATIP010000057">
    <property type="protein sequence ID" value="KAF4382082.1"/>
    <property type="molecule type" value="Genomic_DNA"/>
</dbReference>
<dbReference type="CDD" id="cd06222">
    <property type="entry name" value="RNase_H_like"/>
    <property type="match status" value="1"/>
</dbReference>
<dbReference type="Proteomes" id="UP000525078">
    <property type="component" value="Unassembled WGS sequence"/>
</dbReference>
<dbReference type="InterPro" id="IPR025558">
    <property type="entry name" value="DUF4283"/>
</dbReference>
<dbReference type="Pfam" id="PF14111">
    <property type="entry name" value="DUF4283"/>
    <property type="match status" value="1"/>
</dbReference>
<dbReference type="SUPFAM" id="SSF53098">
    <property type="entry name" value="Ribonuclease H-like"/>
    <property type="match status" value="1"/>
</dbReference>
<dbReference type="AlphaFoldDB" id="A0A7J6GGV5"/>
<gene>
    <name evidence="5" type="ORF">F8388_001227</name>
</gene>
<dbReference type="Pfam" id="PF13456">
    <property type="entry name" value="RVT_3"/>
    <property type="match status" value="1"/>
</dbReference>
<dbReference type="InterPro" id="IPR052929">
    <property type="entry name" value="RNase_H-like_EbsB-rel"/>
</dbReference>
<dbReference type="PANTHER" id="PTHR47074">
    <property type="entry name" value="BNAC02G40300D PROTEIN"/>
    <property type="match status" value="1"/>
</dbReference>
<evidence type="ECO:0000313" key="5">
    <source>
        <dbReference type="EMBL" id="KAF4382082.1"/>
    </source>
</evidence>
<accession>A0A7J6GGV5</accession>
<dbReference type="InterPro" id="IPR002156">
    <property type="entry name" value="RNaseH_domain"/>
</dbReference>
<proteinExistence type="predicted"/>
<dbReference type="PANTHER" id="PTHR47074:SF48">
    <property type="entry name" value="POLYNUCLEOTIDYL TRANSFERASE, RIBONUCLEASE H-LIKE SUPERFAMILY PROTEIN"/>
    <property type="match status" value="1"/>
</dbReference>
<name>A0A7J6GGV5_CANSA</name>
<feature type="domain" description="RNase H type-1" evidence="2">
    <location>
        <begin position="607"/>
        <end position="728"/>
    </location>
</feature>
<feature type="domain" description="DUF4283" evidence="4">
    <location>
        <begin position="49"/>
        <end position="129"/>
    </location>
</feature>
<feature type="region of interest" description="Disordered" evidence="1">
    <location>
        <begin position="299"/>
        <end position="320"/>
    </location>
</feature>
<protein>
    <recommendedName>
        <fullName evidence="7">RNase H type-1 domain-containing protein</fullName>
    </recommendedName>
</protein>
<dbReference type="Pfam" id="PF13966">
    <property type="entry name" value="zf-RVT"/>
    <property type="match status" value="1"/>
</dbReference>
<evidence type="ECO:0000256" key="1">
    <source>
        <dbReference type="SAM" id="MobiDB-lite"/>
    </source>
</evidence>
<reference evidence="5 6" key="1">
    <citation type="journal article" date="2020" name="bioRxiv">
        <title>Sequence and annotation of 42 cannabis genomes reveals extensive copy number variation in cannabinoid synthesis and pathogen resistance genes.</title>
        <authorList>
            <person name="Mckernan K.J."/>
            <person name="Helbert Y."/>
            <person name="Kane L.T."/>
            <person name="Ebling H."/>
            <person name="Zhang L."/>
            <person name="Liu B."/>
            <person name="Eaton Z."/>
            <person name="Mclaughlin S."/>
            <person name="Kingan S."/>
            <person name="Baybayan P."/>
            <person name="Concepcion G."/>
            <person name="Jordan M."/>
            <person name="Riva A."/>
            <person name="Barbazuk W."/>
            <person name="Harkins T."/>
        </authorList>
    </citation>
    <scope>NUCLEOTIDE SEQUENCE [LARGE SCALE GENOMIC DNA]</scope>
    <source>
        <strain evidence="6">cv. Jamaican Lion 4</strain>
        <tissue evidence="5">Leaf</tissue>
    </source>
</reference>
<evidence type="ECO:0008006" key="7">
    <source>
        <dbReference type="Google" id="ProtNLM"/>
    </source>
</evidence>
<evidence type="ECO:0000259" key="3">
    <source>
        <dbReference type="Pfam" id="PF13966"/>
    </source>
</evidence>
<comment type="caution">
    <text evidence="5">The sequence shown here is derived from an EMBL/GenBank/DDBJ whole genome shotgun (WGS) entry which is preliminary data.</text>
</comment>
<evidence type="ECO:0000259" key="4">
    <source>
        <dbReference type="Pfam" id="PF14111"/>
    </source>
</evidence>
<dbReference type="Gene3D" id="3.30.420.10">
    <property type="entry name" value="Ribonuclease H-like superfamily/Ribonuclease H"/>
    <property type="match status" value="1"/>
</dbReference>
<evidence type="ECO:0000259" key="2">
    <source>
        <dbReference type="Pfam" id="PF13456"/>
    </source>
</evidence>
<feature type="compositionally biased region" description="Basic and acidic residues" evidence="1">
    <location>
        <begin position="299"/>
        <end position="310"/>
    </location>
</feature>